<accession>A0A9Q9SUE0</accession>
<reference evidence="2" key="1">
    <citation type="journal article" date="2017" name="Proc. Natl. Acad. Sci. U.S.A.">
        <title>Comparative genomics uncovers the prolific and distinctive metabolic potential of the cyanobacterial genus Moorea.</title>
        <authorList>
            <person name="Leao T."/>
            <person name="Castelao G."/>
            <person name="Korobeynikov A."/>
            <person name="Monroe E.A."/>
            <person name="Podell S."/>
            <person name="Glukhov E."/>
            <person name="Allen E.E."/>
            <person name="Gerwick W.H."/>
            <person name="Gerwick L."/>
        </authorList>
    </citation>
    <scope>NUCLEOTIDE SEQUENCE</scope>
    <source>
        <strain evidence="2">JHB</strain>
    </source>
</reference>
<evidence type="ECO:0000256" key="1">
    <source>
        <dbReference type="SAM" id="Phobius"/>
    </source>
</evidence>
<keyword evidence="1" id="KW-1133">Transmembrane helix</keyword>
<proteinExistence type="predicted"/>
<gene>
    <name evidence="2" type="ORF">BJP36_37715</name>
</gene>
<sequence length="51" mass="6044">MRYKGFFTYCLLPIAYCLLPIASCLLPLAFCLPKIVETYNNVYYLYSMRSY</sequence>
<keyword evidence="1" id="KW-0472">Membrane</keyword>
<dbReference type="EMBL" id="CP017708">
    <property type="protein sequence ID" value="WAN69833.1"/>
    <property type="molecule type" value="Genomic_DNA"/>
</dbReference>
<reference evidence="2" key="2">
    <citation type="submission" date="2022-10" db="EMBL/GenBank/DDBJ databases">
        <authorList>
            <person name="Ngo T.-E."/>
        </authorList>
    </citation>
    <scope>NUCLEOTIDE SEQUENCE</scope>
    <source>
        <strain evidence="2">JHB</strain>
    </source>
</reference>
<name>A0A9Q9SUE0_MOOP1</name>
<organism evidence="2">
    <name type="scientific">Moorena producens (strain JHB)</name>
    <dbReference type="NCBI Taxonomy" id="1454205"/>
    <lineage>
        <taxon>Bacteria</taxon>
        <taxon>Bacillati</taxon>
        <taxon>Cyanobacteriota</taxon>
        <taxon>Cyanophyceae</taxon>
        <taxon>Coleofasciculales</taxon>
        <taxon>Coleofasciculaceae</taxon>
        <taxon>Moorena</taxon>
    </lineage>
</organism>
<protein>
    <submittedName>
        <fullName evidence="2">Uncharacterized protein</fullName>
    </submittedName>
</protein>
<keyword evidence="1" id="KW-0812">Transmembrane</keyword>
<evidence type="ECO:0000313" key="2">
    <source>
        <dbReference type="EMBL" id="WAN69833.1"/>
    </source>
</evidence>
<feature type="transmembrane region" description="Helical" evidence="1">
    <location>
        <begin position="6"/>
        <end position="30"/>
    </location>
</feature>
<dbReference type="AlphaFoldDB" id="A0A9Q9SUE0"/>
<dbReference type="Proteomes" id="UP000176944">
    <property type="component" value="Chromosome"/>
</dbReference>